<dbReference type="Proteomes" id="UP000760494">
    <property type="component" value="Unassembled WGS sequence"/>
</dbReference>
<evidence type="ECO:0000256" key="1">
    <source>
        <dbReference type="SAM" id="MobiDB-lite"/>
    </source>
</evidence>
<feature type="domain" description="2EXR" evidence="2">
    <location>
        <begin position="633"/>
        <end position="730"/>
    </location>
</feature>
<evidence type="ECO:0000313" key="3">
    <source>
        <dbReference type="EMBL" id="VTT57901.1"/>
    </source>
</evidence>
<reference evidence="3" key="1">
    <citation type="submission" date="2019-05" db="EMBL/GenBank/DDBJ databases">
        <authorList>
            <person name="Piombo E."/>
        </authorList>
    </citation>
    <scope>NUCLEOTIDE SEQUENCE</scope>
    <source>
        <strain evidence="3">C2S</strain>
    </source>
</reference>
<sequence>MASFRRFADLPKEIRDVIWSDASQRDLAGVQIFELRTPKPKEDDETSDTTASGTRPPRHQLDAPLRSKCFPALDGSPGTSNVSRYMADIGLWTACKESREVMEKTTQRSQKILEMQAKDKYRYYHWEEHVPAIISCSTSQPFLVQPHTDLFVIQPSKIEDIDWWQVASDIRKQFEPRDFAFEINIGIEWKAEWGIKQEDGDFNLLCEAFRDINAQLWVIDTNLKRKEDMNKNTNDRCRKVFYACDRKFFEVDFEYKPLERWRHIIPPPEETRFGRSFKYSSMAGFERFSELPRELRDQIWSMAIRDDRPGVHIFGQYDETKRCKTGGRFLRSGDMVSGTWAEPSCRRYFGNLSEDRSDENISAYLIDGGLWTACHESRLIMDKRYEQSKRKHCVEDTYPRHDRTKEGFKKATTGCFDGTPLELMTVFPHRDLFVLQFNDLQKVDWCFLGFEASMATSAEGFSGVRHVALEYNPKWSAEMVHDLGDDIWAIVEGASEMWPHKDAPAFKEKAGNGYEINALYASDRRLLEIDCHNWRDLEKEWEYIKPMEGKSDDGFSSSPDFLWGLDLELRDKALPDSGHYREPYCGIGILGWDELNLERSEIDNRHNDTPNSTSLQVATVTNLTSHRTPIMANFSDLPREIRDMIWPLVLRDDHPGVHIFGHYDENNKGMAEGRSLMHSNIFSGILSEPSPDKYFPSLDKDRKNENMSTYLIDGAMWNTCKESRLIIEKYFSQYKWSAEEWWRSARSDSRGWDEYPFHSVFKVPSTECFEGGSPSYLTVFPRKDLFVFQPDKLDGMDWSSFARRLTKGDTRPAFQRLQHIAIEYDPEWWGVTHRWNVPMVYQLEEAAFALKDIQKLWFIDHNLKRKKNTPAFDETWDRWESPNAFYARDRKFLEIDWRNFGALEDWEYVMPVDRSDILGNSSVGLARQLNDYIRSSSTRLEGPRRYCESDFLDGMNFDFLI</sequence>
<evidence type="ECO:0000313" key="4">
    <source>
        <dbReference type="Proteomes" id="UP000760494"/>
    </source>
</evidence>
<feature type="domain" description="2EXR" evidence="2">
    <location>
        <begin position="285"/>
        <end position="390"/>
    </location>
</feature>
<dbReference type="EMBL" id="CABFJX010000013">
    <property type="protein sequence ID" value="VTT57901.1"/>
    <property type="molecule type" value="Genomic_DNA"/>
</dbReference>
<dbReference type="Pfam" id="PF20150">
    <property type="entry name" value="2EXR"/>
    <property type="match status" value="3"/>
</dbReference>
<feature type="region of interest" description="Disordered" evidence="1">
    <location>
        <begin position="35"/>
        <end position="65"/>
    </location>
</feature>
<dbReference type="PANTHER" id="PTHR35910">
    <property type="entry name" value="2EXR DOMAIN-CONTAINING PROTEIN"/>
    <property type="match status" value="1"/>
</dbReference>
<proteinExistence type="predicted"/>
<comment type="caution">
    <text evidence="3">The sequence shown here is derived from an EMBL/GenBank/DDBJ whole genome shotgun (WGS) entry which is preliminary data.</text>
</comment>
<feature type="domain" description="2EXR" evidence="2">
    <location>
        <begin position="4"/>
        <end position="126"/>
    </location>
</feature>
<gene>
    <name evidence="3" type="ORF">C2S_3534</name>
</gene>
<protein>
    <recommendedName>
        <fullName evidence="2">2EXR domain-containing protein</fullName>
    </recommendedName>
</protein>
<dbReference type="AlphaFoldDB" id="A0A9Q9RB26"/>
<evidence type="ECO:0000259" key="2">
    <source>
        <dbReference type="Pfam" id="PF20150"/>
    </source>
</evidence>
<name>A0A9Q9RB26_FUSFU</name>
<dbReference type="PANTHER" id="PTHR35910:SF1">
    <property type="entry name" value="2EXR DOMAIN-CONTAINING PROTEIN"/>
    <property type="match status" value="1"/>
</dbReference>
<accession>A0A9Q9RB26</accession>
<dbReference type="InterPro" id="IPR045518">
    <property type="entry name" value="2EXR"/>
</dbReference>
<organism evidence="3 4">
    <name type="scientific">Fusarium fujikuroi</name>
    <name type="common">Bakanae and foot rot disease fungus</name>
    <name type="synonym">Gibberella fujikuroi</name>
    <dbReference type="NCBI Taxonomy" id="5127"/>
    <lineage>
        <taxon>Eukaryota</taxon>
        <taxon>Fungi</taxon>
        <taxon>Dikarya</taxon>
        <taxon>Ascomycota</taxon>
        <taxon>Pezizomycotina</taxon>
        <taxon>Sordariomycetes</taxon>
        <taxon>Hypocreomycetidae</taxon>
        <taxon>Hypocreales</taxon>
        <taxon>Nectriaceae</taxon>
        <taxon>Fusarium</taxon>
        <taxon>Fusarium fujikuroi species complex</taxon>
    </lineage>
</organism>